<protein>
    <recommendedName>
        <fullName evidence="3">histidine kinase</fullName>
        <ecNumber evidence="3">2.7.13.3</ecNumber>
    </recommendedName>
</protein>
<gene>
    <name evidence="11" type="ORF">E6K72_03455</name>
</gene>
<keyword evidence="8" id="KW-0902">Two-component regulatory system</keyword>
<dbReference type="AlphaFoldDB" id="A0A538T256"/>
<evidence type="ECO:0000256" key="1">
    <source>
        <dbReference type="ARBA" id="ARBA00000085"/>
    </source>
</evidence>
<dbReference type="InterPro" id="IPR036097">
    <property type="entry name" value="HisK_dim/P_sf"/>
</dbReference>
<dbReference type="InterPro" id="IPR050980">
    <property type="entry name" value="2C_sensor_his_kinase"/>
</dbReference>
<dbReference type="Gene3D" id="3.30.565.10">
    <property type="entry name" value="Histidine kinase-like ATPase, C-terminal domain"/>
    <property type="match status" value="1"/>
</dbReference>
<dbReference type="EMBL" id="VBOS01000110">
    <property type="protein sequence ID" value="TMQ57725.1"/>
    <property type="molecule type" value="Genomic_DNA"/>
</dbReference>
<evidence type="ECO:0000256" key="6">
    <source>
        <dbReference type="ARBA" id="ARBA00022679"/>
    </source>
</evidence>
<keyword evidence="5" id="KW-0597">Phosphoprotein</keyword>
<evidence type="ECO:0000256" key="7">
    <source>
        <dbReference type="ARBA" id="ARBA00022777"/>
    </source>
</evidence>
<keyword evidence="4" id="KW-1003">Cell membrane</keyword>
<dbReference type="SUPFAM" id="SSF47384">
    <property type="entry name" value="Homodimeric domain of signal transducing histidine kinase"/>
    <property type="match status" value="1"/>
</dbReference>
<evidence type="ECO:0000256" key="3">
    <source>
        <dbReference type="ARBA" id="ARBA00012438"/>
    </source>
</evidence>
<keyword evidence="4" id="KW-0472">Membrane</keyword>
<dbReference type="GO" id="GO:0000155">
    <property type="term" value="F:phosphorelay sensor kinase activity"/>
    <property type="evidence" value="ECO:0007669"/>
    <property type="project" value="InterPro"/>
</dbReference>
<dbReference type="InterPro" id="IPR035965">
    <property type="entry name" value="PAS-like_dom_sf"/>
</dbReference>
<name>A0A538T256_UNCEI</name>
<dbReference type="PANTHER" id="PTHR44936:SF9">
    <property type="entry name" value="SENSOR PROTEIN CREC"/>
    <property type="match status" value="1"/>
</dbReference>
<evidence type="ECO:0000313" key="11">
    <source>
        <dbReference type="EMBL" id="TMQ57725.1"/>
    </source>
</evidence>
<proteinExistence type="predicted"/>
<dbReference type="SUPFAM" id="SSF55785">
    <property type="entry name" value="PYP-like sensor domain (PAS domain)"/>
    <property type="match status" value="1"/>
</dbReference>
<dbReference type="PANTHER" id="PTHR44936">
    <property type="entry name" value="SENSOR PROTEIN CREC"/>
    <property type="match status" value="1"/>
</dbReference>
<reference evidence="11 12" key="1">
    <citation type="journal article" date="2019" name="Nat. Microbiol.">
        <title>Mediterranean grassland soil C-N compound turnover is dependent on rainfall and depth, and is mediated by genomically divergent microorganisms.</title>
        <authorList>
            <person name="Diamond S."/>
            <person name="Andeer P.F."/>
            <person name="Li Z."/>
            <person name="Crits-Christoph A."/>
            <person name="Burstein D."/>
            <person name="Anantharaman K."/>
            <person name="Lane K.R."/>
            <person name="Thomas B.C."/>
            <person name="Pan C."/>
            <person name="Northen T.R."/>
            <person name="Banfield J.F."/>
        </authorList>
    </citation>
    <scope>NUCLEOTIDE SEQUENCE [LARGE SCALE GENOMIC DNA]</scope>
    <source>
        <strain evidence="11">WS_2</strain>
    </source>
</reference>
<dbReference type="GO" id="GO:0005886">
    <property type="term" value="C:plasma membrane"/>
    <property type="evidence" value="ECO:0007669"/>
    <property type="project" value="UniProtKB-SubCell"/>
</dbReference>
<dbReference type="CDD" id="cd00075">
    <property type="entry name" value="HATPase"/>
    <property type="match status" value="1"/>
</dbReference>
<comment type="caution">
    <text evidence="11">The sequence shown here is derived from an EMBL/GenBank/DDBJ whole genome shotgun (WGS) entry which is preliminary data.</text>
</comment>
<feature type="domain" description="Histidine kinase" evidence="10">
    <location>
        <begin position="152"/>
        <end position="351"/>
    </location>
</feature>
<evidence type="ECO:0000259" key="10">
    <source>
        <dbReference type="PROSITE" id="PS50109"/>
    </source>
</evidence>
<dbReference type="Proteomes" id="UP000317716">
    <property type="component" value="Unassembled WGS sequence"/>
</dbReference>
<evidence type="ECO:0000256" key="2">
    <source>
        <dbReference type="ARBA" id="ARBA00004651"/>
    </source>
</evidence>
<dbReference type="InterPro" id="IPR004358">
    <property type="entry name" value="Sig_transdc_His_kin-like_C"/>
</dbReference>
<dbReference type="CDD" id="cd00082">
    <property type="entry name" value="HisKA"/>
    <property type="match status" value="1"/>
</dbReference>
<evidence type="ECO:0000256" key="4">
    <source>
        <dbReference type="ARBA" id="ARBA00022475"/>
    </source>
</evidence>
<organism evidence="11 12">
    <name type="scientific">Eiseniibacteriota bacterium</name>
    <dbReference type="NCBI Taxonomy" id="2212470"/>
    <lineage>
        <taxon>Bacteria</taxon>
        <taxon>Candidatus Eiseniibacteriota</taxon>
    </lineage>
</organism>
<dbReference type="Pfam" id="PF02518">
    <property type="entry name" value="HATPase_c"/>
    <property type="match status" value="1"/>
</dbReference>
<evidence type="ECO:0000256" key="5">
    <source>
        <dbReference type="ARBA" id="ARBA00022553"/>
    </source>
</evidence>
<evidence type="ECO:0000256" key="8">
    <source>
        <dbReference type="ARBA" id="ARBA00023012"/>
    </source>
</evidence>
<accession>A0A538T256</accession>
<comment type="subcellular location">
    <subcellularLocation>
        <location evidence="2">Cell membrane</location>
        <topology evidence="2">Multi-pass membrane protein</topology>
    </subcellularLocation>
</comment>
<dbReference type="InterPro" id="IPR003661">
    <property type="entry name" value="HisK_dim/P_dom"/>
</dbReference>
<sequence length="359" mass="37712">MIERQRRRLRIYQDALHERAETIAEELRLLGDYLGGALVGLDGLGRVASINRACAPLLGVEVGSAVGRPWQEVIRADAAGSAAIASTLSDAAPRRGVNMAIRRSDGTTAAVEAELWVSPSSAGRRTYLLMGELAAAASSADPLRRLGEASAIVAHQIKNSLHALQGLASELARERAGTAEREDADRLCQVVRGLATLSDDVLAMAGASRPPAEDVPLDEVLSSATLLARHGPGRVLVEKSDARLLVRGHRGQLVHAFFNLLDNACRVTPGDERVRVRAGRCPEGITVEIADAGPGLSDEQASSGAPVASRQGAGFGLMAARRFIEANGGTLTFHPGVPAGTVCRVDFPTAAPEPRAGRD</sequence>
<dbReference type="SMART" id="SM00387">
    <property type="entry name" value="HATPase_c"/>
    <property type="match status" value="1"/>
</dbReference>
<keyword evidence="7 11" id="KW-0418">Kinase</keyword>
<comment type="catalytic activity">
    <reaction evidence="1">
        <text>ATP + protein L-histidine = ADP + protein N-phospho-L-histidine.</text>
        <dbReference type="EC" id="2.7.13.3"/>
    </reaction>
</comment>
<dbReference type="EC" id="2.7.13.3" evidence="3"/>
<dbReference type="Gene3D" id="3.30.450.20">
    <property type="entry name" value="PAS domain"/>
    <property type="match status" value="1"/>
</dbReference>
<dbReference type="PRINTS" id="PR00344">
    <property type="entry name" value="BCTRLSENSOR"/>
</dbReference>
<dbReference type="InterPro" id="IPR036890">
    <property type="entry name" value="HATPase_C_sf"/>
</dbReference>
<dbReference type="InterPro" id="IPR005467">
    <property type="entry name" value="His_kinase_dom"/>
</dbReference>
<dbReference type="PROSITE" id="PS50109">
    <property type="entry name" value="HIS_KIN"/>
    <property type="match status" value="1"/>
</dbReference>
<keyword evidence="6" id="KW-0808">Transferase</keyword>
<evidence type="ECO:0000313" key="12">
    <source>
        <dbReference type="Proteomes" id="UP000317716"/>
    </source>
</evidence>
<keyword evidence="9" id="KW-0843">Virulence</keyword>
<dbReference type="SUPFAM" id="SSF55874">
    <property type="entry name" value="ATPase domain of HSP90 chaperone/DNA topoisomerase II/histidine kinase"/>
    <property type="match status" value="1"/>
</dbReference>
<dbReference type="InterPro" id="IPR003594">
    <property type="entry name" value="HATPase_dom"/>
</dbReference>
<evidence type="ECO:0000256" key="9">
    <source>
        <dbReference type="ARBA" id="ARBA00023026"/>
    </source>
</evidence>